<evidence type="ECO:0008006" key="4">
    <source>
        <dbReference type="Google" id="ProtNLM"/>
    </source>
</evidence>
<evidence type="ECO:0000313" key="3">
    <source>
        <dbReference type="Proteomes" id="UP000228596"/>
    </source>
</evidence>
<comment type="caution">
    <text evidence="2">The sequence shown here is derived from an EMBL/GenBank/DDBJ whole genome shotgun (WGS) entry which is preliminary data.</text>
</comment>
<organism evidence="2 3">
    <name type="scientific">Candidatus Berkelbacteria bacterium CG10_big_fil_rev_8_21_14_0_10_41_12</name>
    <dbReference type="NCBI Taxonomy" id="1974513"/>
    <lineage>
        <taxon>Bacteria</taxon>
        <taxon>Candidatus Berkelbacteria</taxon>
    </lineage>
</organism>
<dbReference type="CDD" id="cd08547">
    <property type="entry name" value="Type_II_cohesin"/>
    <property type="match status" value="1"/>
</dbReference>
<dbReference type="Proteomes" id="UP000228596">
    <property type="component" value="Unassembled WGS sequence"/>
</dbReference>
<evidence type="ECO:0000256" key="1">
    <source>
        <dbReference type="SAM" id="Phobius"/>
    </source>
</evidence>
<reference evidence="3" key="1">
    <citation type="submission" date="2017-09" db="EMBL/GenBank/DDBJ databases">
        <title>Depth-based differentiation of microbial function through sediment-hosted aquifers and enrichment of novel symbionts in the deep terrestrial subsurface.</title>
        <authorList>
            <person name="Probst A.J."/>
            <person name="Ladd B."/>
            <person name="Jarett J.K."/>
            <person name="Geller-Mcgrath D.E."/>
            <person name="Sieber C.M.K."/>
            <person name="Emerson J.B."/>
            <person name="Anantharaman K."/>
            <person name="Thomas B.C."/>
            <person name="Malmstrom R."/>
            <person name="Stieglmeier M."/>
            <person name="Klingl A."/>
            <person name="Woyke T."/>
            <person name="Ryan C.M."/>
            <person name="Banfield J.F."/>
        </authorList>
    </citation>
    <scope>NUCLEOTIDE SEQUENCE [LARGE SCALE GENOMIC DNA]</scope>
</reference>
<feature type="transmembrane region" description="Helical" evidence="1">
    <location>
        <begin position="205"/>
        <end position="223"/>
    </location>
</feature>
<keyword evidence="1" id="KW-0472">Membrane</keyword>
<gene>
    <name evidence="2" type="ORF">COT77_03395</name>
</gene>
<dbReference type="Gene3D" id="2.60.40.680">
    <property type="match status" value="1"/>
</dbReference>
<keyword evidence="1" id="KW-1133">Transmembrane helix</keyword>
<dbReference type="SUPFAM" id="SSF49384">
    <property type="entry name" value="Carbohydrate-binding domain"/>
    <property type="match status" value="1"/>
</dbReference>
<dbReference type="InterPro" id="IPR008965">
    <property type="entry name" value="CBM2/CBM3_carb-bd_dom_sf"/>
</dbReference>
<keyword evidence="1" id="KW-0812">Transmembrane</keyword>
<protein>
    <recommendedName>
        <fullName evidence="4">Cohesin domain-containing protein</fullName>
    </recommendedName>
</protein>
<name>A0A2M6WWG3_9BACT</name>
<accession>A0A2M6WWG3</accession>
<dbReference type="AlphaFoldDB" id="A0A2M6WWG3"/>
<proteinExistence type="predicted"/>
<dbReference type="GO" id="GO:0030246">
    <property type="term" value="F:carbohydrate binding"/>
    <property type="evidence" value="ECO:0007669"/>
    <property type="project" value="InterPro"/>
</dbReference>
<dbReference type="EMBL" id="PEZV01000038">
    <property type="protein sequence ID" value="PIT97081.1"/>
    <property type="molecule type" value="Genomic_DNA"/>
</dbReference>
<sequence>MKKIFAVLIALFISVFLIGSNPQKQKALADDVAVFSVTSDKTSYNVGDQVTVSLAVDAGPFSSTLNVIDFTLSFDSSKLGVANSSSPFTPGSIFSGAPIQAVEGSTVHAVVNVNPDSPPANRSGTIGTINFTATTEGDATFTYSDIKAAGSQNLDDYISTTASSLTIAIGSVTAQETSTSVAATSTRTSTPAKAARSASTGPEEAIIIAILAALGIMLVIRLSRKAVT</sequence>
<evidence type="ECO:0000313" key="2">
    <source>
        <dbReference type="EMBL" id="PIT97081.1"/>
    </source>
</evidence>